<sequence>MTVKHNNKYLRLAFFEARLFWLGRASRKDMADYLDISLERASAAIKEYVKLAPNNAHYDPSAKVYKPTINFKPLIINPSPDQVLGHLLLEDGFLSPMPEMMRLPVPHRAIPTDILRVLLSTMAENQSIDILYRSMTSPKPTRRRITPHAFGNDGFRWHVRAYCSLREQFRDFVLGRIVETGERGPSKSEGLVDEKWDEIVFVRIGPHPELSENHKIAIEMDYDMEDGETVFEVRRAMLFYVLKQLGLHRTEEERKKMGIKPKEQQIVLINTGLLELIEF</sequence>
<dbReference type="PANTHER" id="PTHR34580:SF3">
    <property type="entry name" value="PROTEIN PAFB"/>
    <property type="match status" value="1"/>
</dbReference>
<accession>L0R6C5</accession>
<reference evidence="4 5" key="1">
    <citation type="submission" date="2012-10" db="EMBL/GenBank/DDBJ databases">
        <authorList>
            <person name="Genoscope - CEA"/>
        </authorList>
    </citation>
    <scope>NUCLEOTIDE SEQUENCE [LARGE SCALE GENOMIC DNA]</scope>
    <source>
        <strain evidence="5">AM13 / DSM 14728</strain>
    </source>
</reference>
<dbReference type="InterPro" id="IPR059019">
    <property type="entry name" value="WHD_CapW"/>
</dbReference>
<organism evidence="4 5">
    <name type="scientific">Maridesulfovibrio hydrothermalis AM13 = DSM 14728</name>
    <dbReference type="NCBI Taxonomy" id="1121451"/>
    <lineage>
        <taxon>Bacteria</taxon>
        <taxon>Pseudomonadati</taxon>
        <taxon>Thermodesulfobacteriota</taxon>
        <taxon>Desulfovibrionia</taxon>
        <taxon>Desulfovibrionales</taxon>
        <taxon>Desulfovibrionaceae</taxon>
        <taxon>Maridesulfovibrio</taxon>
    </lineage>
</organism>
<dbReference type="Proteomes" id="UP000010808">
    <property type="component" value="Chromosome"/>
</dbReference>
<dbReference type="PATRIC" id="fig|1121451.3.peg.249"/>
<feature type="domain" description="WYL" evidence="1">
    <location>
        <begin position="114"/>
        <end position="178"/>
    </location>
</feature>
<dbReference type="InterPro" id="IPR026881">
    <property type="entry name" value="WYL_dom"/>
</dbReference>
<evidence type="ECO:0000259" key="3">
    <source>
        <dbReference type="Pfam" id="PF26109"/>
    </source>
</evidence>
<gene>
    <name evidence="4" type="ORF">DESAM_10272</name>
</gene>
<evidence type="ECO:0000259" key="1">
    <source>
        <dbReference type="Pfam" id="PF13280"/>
    </source>
</evidence>
<dbReference type="InterPro" id="IPR051534">
    <property type="entry name" value="CBASS_pafABC_assoc_protein"/>
</dbReference>
<feature type="domain" description="DNA-binding transcriptional repressor CapW winged helix-turn-helix" evidence="3">
    <location>
        <begin position="9"/>
        <end position="85"/>
    </location>
</feature>
<proteinExistence type="predicted"/>
<dbReference type="KEGG" id="dhy:DESAM_10272"/>
<name>L0R6C5_9BACT</name>
<dbReference type="Pfam" id="PF13280">
    <property type="entry name" value="WYL"/>
    <property type="match status" value="1"/>
</dbReference>
<evidence type="ECO:0000259" key="2">
    <source>
        <dbReference type="Pfam" id="PF26107"/>
    </source>
</evidence>
<dbReference type="Pfam" id="PF26109">
    <property type="entry name" value="WHD_BrxR"/>
    <property type="match status" value="1"/>
</dbReference>
<dbReference type="EMBL" id="FO203522">
    <property type="protein sequence ID" value="CCO22253.1"/>
    <property type="molecule type" value="Genomic_DNA"/>
</dbReference>
<dbReference type="PIRSF" id="PIRSF015558">
    <property type="entry name" value="Txn_reg_DeoR_prd"/>
    <property type="match status" value="1"/>
</dbReference>
<dbReference type="Pfam" id="PF26107">
    <property type="entry name" value="BrxR_CTD"/>
    <property type="match status" value="1"/>
</dbReference>
<feature type="domain" description="DNA-binding transcriptional repressor CapW C-terminal dimerisation" evidence="2">
    <location>
        <begin position="200"/>
        <end position="271"/>
    </location>
</feature>
<dbReference type="eggNOG" id="COG2378">
    <property type="taxonomic scope" value="Bacteria"/>
</dbReference>
<dbReference type="STRING" id="1121451.DESAM_10272"/>
<dbReference type="PANTHER" id="PTHR34580">
    <property type="match status" value="1"/>
</dbReference>
<dbReference type="OrthoDB" id="6400324at2"/>
<dbReference type="InterPro" id="IPR059020">
    <property type="entry name" value="CapW_CTD"/>
</dbReference>
<protein>
    <submittedName>
        <fullName evidence="4">Uncharacterized protein</fullName>
    </submittedName>
</protein>
<dbReference type="AlphaFoldDB" id="L0R6C5"/>
<dbReference type="HOGENOM" id="CLU_054168_2_0_7"/>
<dbReference type="InterPro" id="IPR016634">
    <property type="entry name" value="CapW-like"/>
</dbReference>
<evidence type="ECO:0000313" key="4">
    <source>
        <dbReference type="EMBL" id="CCO22253.1"/>
    </source>
</evidence>
<evidence type="ECO:0000313" key="5">
    <source>
        <dbReference type="Proteomes" id="UP000010808"/>
    </source>
</evidence>
<dbReference type="PROSITE" id="PS52050">
    <property type="entry name" value="WYL"/>
    <property type="match status" value="1"/>
</dbReference>
<keyword evidence="5" id="KW-1185">Reference proteome</keyword>